<organism evidence="4 5">
    <name type="scientific">Candidatus Nephthysia bennettiae</name>
    <dbReference type="NCBI Taxonomy" id="3127016"/>
    <lineage>
        <taxon>Bacteria</taxon>
        <taxon>Bacillati</taxon>
        <taxon>Candidatus Dormiibacterota</taxon>
        <taxon>Candidatus Dormibacteria</taxon>
        <taxon>Candidatus Dormibacterales</taxon>
        <taxon>Candidatus Dormibacteraceae</taxon>
        <taxon>Candidatus Nephthysia</taxon>
    </lineage>
</organism>
<name>A0A934K6V5_9BACT</name>
<dbReference type="InterPro" id="IPR003018">
    <property type="entry name" value="GAF"/>
</dbReference>
<dbReference type="RefSeq" id="WP_338205766.1">
    <property type="nucleotide sequence ID" value="NZ_JAEKNR010000249.1"/>
</dbReference>
<comment type="caution">
    <text evidence="4">The sequence shown here is derived from an EMBL/GenBank/DDBJ whole genome shotgun (WGS) entry which is preliminary data.</text>
</comment>
<feature type="domain" description="GAF" evidence="3">
    <location>
        <begin position="634"/>
        <end position="781"/>
    </location>
</feature>
<sequence length="1181" mass="129079">MPASSGAATTGLGAVLRRVVEDMRRASGAEMVSLVLYDEERREYFAPFAVGQPEDSLLNSLTDMREQLSRYLADVEEGKVPDELSIQQYGSTVWLTVTRRTLVARDAPSEIDSTFVRRYHVTSTVGLPLVAGDRLLGILYLNYRSHPDQPAAAKPKPLDDERIAQLEKHAAAAADKIESALDHAERVALEGMGRLSTLLTGAAREQSTDSGDVRRLLSIALSDLLLASELDAGVIYEFAAHRTRLELLTANAPAAAPLRITRPDLDSSWDQILTTTVGLAMGASELHPVATFPLGSSEEPDGYLVALSRDRLATVRRAPTTDVMLKAGASLIGGTLANQRLISDLANTNRLLGVLDDMTRSMLLPGSSRQDVLDAVARHLTDAAVPEFDFHFATVYLLDELADGTMVVRMAAGASTVEEIRSAPEVLAAPASGGNGGRPSRGRVPTWALDKDRVLAPQDILVYAASSWQPVIVGGTPTTGDRGTDEMLVGGLPEELTRIDVPVEDKSGKTVTMIPAALVGESRNAEARQAAGDRQPPFTLSADVFERGGHAELIRIFLPFGFQTGDRATGVLEVGYHRSLDRRPSWGQVEALRAAAAQVAVAVETARLYEEARHHAEQLELSADVSKAIASSIDLEQTLRLVARNLARLVDASLCQIALLEEDGEGWYGAAATDDEDAWRRQHGEHGEQSFVWTVLDRGEPLVIEDTGASPLVDRSYVEAFGVRSLLAIPLVADGKPIGVAVLAVRNQTRTFTPEELRRTEGLAHQAAVAIKNARLHALSEEERHLQKDFLLIGFGQWGQKAYQHLQTLKQFFNFRIHVVEHDSPSARERMAQGEKELQANGDTLYWDNPANPARDQLARELESSCYVITYVATPAATHLPTVARYYDLSDVVLIEKPLGASPEAYREFLDSAPGGVEIVAADHYYFKLEVRLLQMLLTEERTLRGFLDSVEEIQIEILEEQPLVGAAGDIGVVADLIPHAFAIISTFTPIDHLELDATAPLLVGRHETLSGKRESYARMKASFPYQGRSVRLVIDVGKGVENAKWIKLSGERPPSGRRPFYKFDFGNGEAIDGTQSTVRAAIRRIREPGVKDNAHMIMLRHVIEKRRPAVGILSIREAIRANQRIQELEALAGELLDRNEWTEYPLGSRPAFATSKLPVPVESDGQVSTASPQERARARG</sequence>
<accession>A0A934K6V5</accession>
<evidence type="ECO:0000256" key="1">
    <source>
        <dbReference type="ARBA" id="ARBA00022801"/>
    </source>
</evidence>
<dbReference type="PANTHER" id="PTHR43156:SF2">
    <property type="entry name" value="STAGE II SPORULATION PROTEIN E"/>
    <property type="match status" value="1"/>
</dbReference>
<feature type="region of interest" description="Disordered" evidence="2">
    <location>
        <begin position="1154"/>
        <end position="1181"/>
    </location>
</feature>
<dbReference type="GO" id="GO:0016791">
    <property type="term" value="F:phosphatase activity"/>
    <property type="evidence" value="ECO:0007669"/>
    <property type="project" value="TreeGrafter"/>
</dbReference>
<dbReference type="SUPFAM" id="SSF55781">
    <property type="entry name" value="GAF domain-like"/>
    <property type="match status" value="3"/>
</dbReference>
<evidence type="ECO:0000313" key="5">
    <source>
        <dbReference type="Proteomes" id="UP000612893"/>
    </source>
</evidence>
<reference evidence="4" key="1">
    <citation type="submission" date="2020-10" db="EMBL/GenBank/DDBJ databases">
        <title>Ca. Dormibacterota MAGs.</title>
        <authorList>
            <person name="Montgomery K."/>
        </authorList>
    </citation>
    <scope>NUCLEOTIDE SEQUENCE [LARGE SCALE GENOMIC DNA]</scope>
    <source>
        <strain evidence="4">SC8812_S17_10</strain>
    </source>
</reference>
<dbReference type="Pfam" id="PF13185">
    <property type="entry name" value="GAF_2"/>
    <property type="match status" value="1"/>
</dbReference>
<dbReference type="PANTHER" id="PTHR43156">
    <property type="entry name" value="STAGE II SPORULATION PROTEIN E-RELATED"/>
    <property type="match status" value="1"/>
</dbReference>
<evidence type="ECO:0000313" key="4">
    <source>
        <dbReference type="EMBL" id="MBJ7601512.1"/>
    </source>
</evidence>
<dbReference type="Gene3D" id="3.30.450.40">
    <property type="match status" value="3"/>
</dbReference>
<dbReference type="Pfam" id="PF01590">
    <property type="entry name" value="GAF"/>
    <property type="match status" value="1"/>
</dbReference>
<dbReference type="SUPFAM" id="SSF51735">
    <property type="entry name" value="NAD(P)-binding Rossmann-fold domains"/>
    <property type="match status" value="1"/>
</dbReference>
<dbReference type="AlphaFoldDB" id="A0A934K6V5"/>
<dbReference type="Gene3D" id="3.30.360.10">
    <property type="entry name" value="Dihydrodipicolinate Reductase, domain 2"/>
    <property type="match status" value="1"/>
</dbReference>
<protein>
    <submittedName>
        <fullName evidence="4">GAF domain-containing protein</fullName>
    </submittedName>
</protein>
<dbReference type="SMART" id="SM00065">
    <property type="entry name" value="GAF"/>
    <property type="match status" value="2"/>
</dbReference>
<dbReference type="InterPro" id="IPR052016">
    <property type="entry name" value="Bact_Sigma-Reg"/>
</dbReference>
<dbReference type="EMBL" id="JAEKNR010000249">
    <property type="protein sequence ID" value="MBJ7601512.1"/>
    <property type="molecule type" value="Genomic_DNA"/>
</dbReference>
<dbReference type="InterPro" id="IPR029016">
    <property type="entry name" value="GAF-like_dom_sf"/>
</dbReference>
<evidence type="ECO:0000256" key="2">
    <source>
        <dbReference type="SAM" id="MobiDB-lite"/>
    </source>
</evidence>
<feature type="domain" description="GAF" evidence="3">
    <location>
        <begin position="11"/>
        <end position="191"/>
    </location>
</feature>
<gene>
    <name evidence="4" type="ORF">JF922_25980</name>
</gene>
<dbReference type="Gene3D" id="3.40.50.720">
    <property type="entry name" value="NAD(P)-binding Rossmann-like Domain"/>
    <property type="match status" value="1"/>
</dbReference>
<evidence type="ECO:0000259" key="3">
    <source>
        <dbReference type="SMART" id="SM00065"/>
    </source>
</evidence>
<dbReference type="Proteomes" id="UP000612893">
    <property type="component" value="Unassembled WGS sequence"/>
</dbReference>
<keyword evidence="5" id="KW-1185">Reference proteome</keyword>
<proteinExistence type="predicted"/>
<dbReference type="InterPro" id="IPR036291">
    <property type="entry name" value="NAD(P)-bd_dom_sf"/>
</dbReference>
<keyword evidence="1" id="KW-0378">Hydrolase</keyword>